<feature type="DNA-binding region" description="H-T-H motif" evidence="4">
    <location>
        <begin position="40"/>
        <end position="59"/>
    </location>
</feature>
<reference evidence="6 7" key="1">
    <citation type="submission" date="2021-01" db="EMBL/GenBank/DDBJ databases">
        <title>Whole genome shotgun sequence of Actinoplanes durhamensis NBRC 14914.</title>
        <authorList>
            <person name="Komaki H."/>
            <person name="Tamura T."/>
        </authorList>
    </citation>
    <scope>NUCLEOTIDE SEQUENCE [LARGE SCALE GENOMIC DNA]</scope>
    <source>
        <strain evidence="6 7">NBRC 14914</strain>
    </source>
</reference>
<dbReference type="RefSeq" id="WP_203734282.1">
    <property type="nucleotide sequence ID" value="NZ_BAAATX010000035.1"/>
</dbReference>
<keyword evidence="7" id="KW-1185">Reference proteome</keyword>
<dbReference type="Gene3D" id="1.10.357.10">
    <property type="entry name" value="Tetracycline Repressor, domain 2"/>
    <property type="match status" value="1"/>
</dbReference>
<dbReference type="Pfam" id="PF02909">
    <property type="entry name" value="TetR_C_1"/>
    <property type="match status" value="1"/>
</dbReference>
<evidence type="ECO:0000259" key="5">
    <source>
        <dbReference type="PROSITE" id="PS50977"/>
    </source>
</evidence>
<dbReference type="InterPro" id="IPR036271">
    <property type="entry name" value="Tet_transcr_reg_TetR-rel_C_sf"/>
</dbReference>
<evidence type="ECO:0000313" key="6">
    <source>
        <dbReference type="EMBL" id="GIE06425.1"/>
    </source>
</evidence>
<dbReference type="InterPro" id="IPR050109">
    <property type="entry name" value="HTH-type_TetR-like_transc_reg"/>
</dbReference>
<dbReference type="InterPro" id="IPR001647">
    <property type="entry name" value="HTH_TetR"/>
</dbReference>
<dbReference type="EMBL" id="BOML01000062">
    <property type="protein sequence ID" value="GIE06425.1"/>
    <property type="molecule type" value="Genomic_DNA"/>
</dbReference>
<organism evidence="6 7">
    <name type="scientific">Paractinoplanes durhamensis</name>
    <dbReference type="NCBI Taxonomy" id="113563"/>
    <lineage>
        <taxon>Bacteria</taxon>
        <taxon>Bacillati</taxon>
        <taxon>Actinomycetota</taxon>
        <taxon>Actinomycetes</taxon>
        <taxon>Micromonosporales</taxon>
        <taxon>Micromonosporaceae</taxon>
        <taxon>Paractinoplanes</taxon>
    </lineage>
</organism>
<dbReference type="InterPro" id="IPR004111">
    <property type="entry name" value="Repressor_TetR_C"/>
</dbReference>
<comment type="caution">
    <text evidence="6">The sequence shown here is derived from an EMBL/GenBank/DDBJ whole genome shotgun (WGS) entry which is preliminary data.</text>
</comment>
<name>A0ABQ3Z9B2_9ACTN</name>
<dbReference type="SUPFAM" id="SSF46689">
    <property type="entry name" value="Homeodomain-like"/>
    <property type="match status" value="1"/>
</dbReference>
<feature type="domain" description="HTH tetR-type" evidence="5">
    <location>
        <begin position="17"/>
        <end position="77"/>
    </location>
</feature>
<evidence type="ECO:0000256" key="4">
    <source>
        <dbReference type="PROSITE-ProRule" id="PRU00335"/>
    </source>
</evidence>
<gene>
    <name evidence="6" type="ORF">Adu01nite_77750</name>
</gene>
<dbReference type="PANTHER" id="PTHR30055:SF151">
    <property type="entry name" value="TRANSCRIPTIONAL REGULATORY PROTEIN"/>
    <property type="match status" value="1"/>
</dbReference>
<keyword evidence="2 4" id="KW-0238">DNA-binding</keyword>
<accession>A0ABQ3Z9B2</accession>
<sequence length="218" mass="23471">MFLWDERPKPTRGPKPALTLEQIADAGIAIADVEGLAAVSMQRVAADLGYTKMSLYRYLPGKAELVAAMLERGIGSPPDLSDGPWREALTRWADALLSRYFGHQWALEASTGDRPIGPNELGWMESALSALPPGLTGAERMDMIATIAGHVRALAGQRGGESQMTGAMTLVLREHAQRFPAVVAALTDTAKTGGADQAFTFGLDRILDGLEMLLRQRV</sequence>
<dbReference type="Pfam" id="PF00440">
    <property type="entry name" value="TetR_N"/>
    <property type="match status" value="1"/>
</dbReference>
<evidence type="ECO:0000256" key="2">
    <source>
        <dbReference type="ARBA" id="ARBA00023125"/>
    </source>
</evidence>
<evidence type="ECO:0000256" key="3">
    <source>
        <dbReference type="ARBA" id="ARBA00023163"/>
    </source>
</evidence>
<keyword evidence="1" id="KW-0805">Transcription regulation</keyword>
<keyword evidence="3" id="KW-0804">Transcription</keyword>
<proteinExistence type="predicted"/>
<dbReference type="PROSITE" id="PS50977">
    <property type="entry name" value="HTH_TETR_2"/>
    <property type="match status" value="1"/>
</dbReference>
<evidence type="ECO:0000256" key="1">
    <source>
        <dbReference type="ARBA" id="ARBA00023015"/>
    </source>
</evidence>
<dbReference type="PANTHER" id="PTHR30055">
    <property type="entry name" value="HTH-TYPE TRANSCRIPTIONAL REGULATOR RUTR"/>
    <property type="match status" value="1"/>
</dbReference>
<dbReference type="SUPFAM" id="SSF48498">
    <property type="entry name" value="Tetracyclin repressor-like, C-terminal domain"/>
    <property type="match status" value="1"/>
</dbReference>
<protein>
    <submittedName>
        <fullName evidence="6">TetR family transcriptional regulator</fullName>
    </submittedName>
</protein>
<evidence type="ECO:0000313" key="7">
    <source>
        <dbReference type="Proteomes" id="UP000637628"/>
    </source>
</evidence>
<dbReference type="Proteomes" id="UP000637628">
    <property type="component" value="Unassembled WGS sequence"/>
</dbReference>
<dbReference type="InterPro" id="IPR009057">
    <property type="entry name" value="Homeodomain-like_sf"/>
</dbReference>